<dbReference type="Pfam" id="PF00892">
    <property type="entry name" value="EamA"/>
    <property type="match status" value="2"/>
</dbReference>
<feature type="transmembrane region" description="Helical" evidence="1">
    <location>
        <begin position="222"/>
        <end position="244"/>
    </location>
</feature>
<dbReference type="PANTHER" id="PTHR22911">
    <property type="entry name" value="ACYL-MALONYL CONDENSING ENZYME-RELATED"/>
    <property type="match status" value="1"/>
</dbReference>
<keyword evidence="4" id="KW-1185">Reference proteome</keyword>
<comment type="caution">
    <text evidence="3">The sequence shown here is derived from an EMBL/GenBank/DDBJ whole genome shotgun (WGS) entry which is preliminary data.</text>
</comment>
<feature type="transmembrane region" description="Helical" evidence="1">
    <location>
        <begin position="256"/>
        <end position="274"/>
    </location>
</feature>
<dbReference type="InterPro" id="IPR037185">
    <property type="entry name" value="EmrE-like"/>
</dbReference>
<accession>A0A1V2GZR9</accession>
<dbReference type="RefSeq" id="WP_076958759.1">
    <property type="nucleotide sequence ID" value="NZ_MLCO01000188.1"/>
</dbReference>
<proteinExistence type="predicted"/>
<keyword evidence="1" id="KW-0472">Membrane</keyword>
<dbReference type="InterPro" id="IPR000620">
    <property type="entry name" value="EamA_dom"/>
</dbReference>
<evidence type="ECO:0000313" key="4">
    <source>
        <dbReference type="Proteomes" id="UP000188879"/>
    </source>
</evidence>
<feature type="transmembrane region" description="Helical" evidence="1">
    <location>
        <begin position="139"/>
        <end position="156"/>
    </location>
</feature>
<name>A0A1V2GZR9_9PROT</name>
<protein>
    <recommendedName>
        <fullName evidence="2">EamA domain-containing protein</fullName>
    </recommendedName>
</protein>
<dbReference type="EMBL" id="MLCO01000188">
    <property type="protein sequence ID" value="ONG50476.1"/>
    <property type="molecule type" value="Genomic_DNA"/>
</dbReference>
<keyword evidence="1" id="KW-1133">Transmembrane helix</keyword>
<feature type="transmembrane region" description="Helical" evidence="1">
    <location>
        <begin position="52"/>
        <end position="69"/>
    </location>
</feature>
<feature type="transmembrane region" description="Helical" evidence="1">
    <location>
        <begin position="12"/>
        <end position="32"/>
    </location>
</feature>
<dbReference type="PANTHER" id="PTHR22911:SF103">
    <property type="entry name" value="BLR2811 PROTEIN"/>
    <property type="match status" value="1"/>
</dbReference>
<keyword evidence="1" id="KW-0812">Transmembrane</keyword>
<feature type="transmembrane region" description="Helical" evidence="1">
    <location>
        <begin position="280"/>
        <end position="297"/>
    </location>
</feature>
<evidence type="ECO:0000259" key="2">
    <source>
        <dbReference type="Pfam" id="PF00892"/>
    </source>
</evidence>
<feature type="domain" description="EamA" evidence="2">
    <location>
        <begin position="165"/>
        <end position="293"/>
    </location>
</feature>
<feature type="transmembrane region" description="Helical" evidence="1">
    <location>
        <begin position="162"/>
        <end position="184"/>
    </location>
</feature>
<feature type="domain" description="EamA" evidence="2">
    <location>
        <begin position="19"/>
        <end position="156"/>
    </location>
</feature>
<feature type="transmembrane region" description="Helical" evidence="1">
    <location>
        <begin position="196"/>
        <end position="216"/>
    </location>
</feature>
<feature type="transmembrane region" description="Helical" evidence="1">
    <location>
        <begin position="115"/>
        <end position="132"/>
    </location>
</feature>
<dbReference type="AlphaFoldDB" id="A0A1V2GZR9"/>
<evidence type="ECO:0000256" key="1">
    <source>
        <dbReference type="SAM" id="Phobius"/>
    </source>
</evidence>
<organism evidence="3 4">
    <name type="scientific">Teichococcus deserti</name>
    <dbReference type="NCBI Taxonomy" id="1817963"/>
    <lineage>
        <taxon>Bacteria</taxon>
        <taxon>Pseudomonadati</taxon>
        <taxon>Pseudomonadota</taxon>
        <taxon>Alphaproteobacteria</taxon>
        <taxon>Acetobacterales</taxon>
        <taxon>Roseomonadaceae</taxon>
        <taxon>Roseomonas</taxon>
    </lineage>
</organism>
<dbReference type="GO" id="GO:0016020">
    <property type="term" value="C:membrane"/>
    <property type="evidence" value="ECO:0007669"/>
    <property type="project" value="InterPro"/>
</dbReference>
<dbReference type="SUPFAM" id="SSF103481">
    <property type="entry name" value="Multidrug resistance efflux transporter EmrE"/>
    <property type="match status" value="2"/>
</dbReference>
<dbReference type="Proteomes" id="UP000188879">
    <property type="component" value="Unassembled WGS sequence"/>
</dbReference>
<sequence>MEALNTENRARQGATAAAAIGLTVLAGLLYVLGYALSKSLVSDHGLSPLQVTFLRCGVILAVVLPAAAWPGGRLGWHRLLRPALAWQQRAAAATLVVSNALAVLAYSLLPVTAASALGFTAPLLLALLGGLFLRERVSLGRWLGTLTGFLGMLLIVRPGGEASLPGIAAAFAGALTYAGYQILIRHLRAVATTLDTIMQVALVGVVLLAVPVALHWRPLGLAQAGLVVLVTAIQTAALASIAAALRRGEASRLAPWQFSGLLWAMALDALLLQVTPAPGSLLGALLVIGGGVLAQTLKPRR</sequence>
<gene>
    <name evidence="3" type="ORF">BKE38_18310</name>
</gene>
<evidence type="ECO:0000313" key="3">
    <source>
        <dbReference type="EMBL" id="ONG50476.1"/>
    </source>
</evidence>
<reference evidence="3 4" key="1">
    <citation type="submission" date="2016-10" db="EMBL/GenBank/DDBJ databases">
        <title>Draft Genome sequence of Roseomonas sp. strain M3.</title>
        <authorList>
            <person name="Subhash Y."/>
            <person name="Lee S."/>
        </authorList>
    </citation>
    <scope>NUCLEOTIDE SEQUENCE [LARGE SCALE GENOMIC DNA]</scope>
    <source>
        <strain evidence="3 4">M3</strain>
    </source>
</reference>
<feature type="transmembrane region" description="Helical" evidence="1">
    <location>
        <begin position="90"/>
        <end position="109"/>
    </location>
</feature>